<accession>A0A5M3MDV6</accession>
<comment type="caution">
    <text evidence="1">The sequence shown here is derived from an EMBL/GenBank/DDBJ whole genome shotgun (WGS) entry which is preliminary data.</text>
</comment>
<dbReference type="Proteomes" id="UP000053558">
    <property type="component" value="Unassembled WGS sequence"/>
</dbReference>
<proteinExistence type="predicted"/>
<dbReference type="GeneID" id="19211532"/>
<evidence type="ECO:0000313" key="1">
    <source>
        <dbReference type="EMBL" id="EIW77408.1"/>
    </source>
</evidence>
<keyword evidence="2" id="KW-1185">Reference proteome</keyword>
<name>A0A5M3MDV6_CONPW</name>
<protein>
    <submittedName>
        <fullName evidence="1">Uncharacterized protein</fullName>
    </submittedName>
</protein>
<dbReference type="OrthoDB" id="2737573at2759"/>
<dbReference type="RefSeq" id="XP_007772785.1">
    <property type="nucleotide sequence ID" value="XM_007774595.1"/>
</dbReference>
<organism evidence="1 2">
    <name type="scientific">Coniophora puteana (strain RWD-64-598)</name>
    <name type="common">Brown rot fungus</name>
    <dbReference type="NCBI Taxonomy" id="741705"/>
    <lineage>
        <taxon>Eukaryota</taxon>
        <taxon>Fungi</taxon>
        <taxon>Dikarya</taxon>
        <taxon>Basidiomycota</taxon>
        <taxon>Agaricomycotina</taxon>
        <taxon>Agaricomycetes</taxon>
        <taxon>Agaricomycetidae</taxon>
        <taxon>Boletales</taxon>
        <taxon>Coniophorineae</taxon>
        <taxon>Coniophoraceae</taxon>
        <taxon>Coniophora</taxon>
    </lineage>
</organism>
<sequence>MPAAPPASQKATDAERAAALKMLSDVARAFAWPVHRWPLDRRPAEHATRVHLPRAYLGGAPAGGGCDREDVRAVRAGQDVNQVVHAWYMEYVERERVGVWTNYVHEDGTIARRHEYLGPDPRVAGYFFDVDGEIHVRWWDGFLKNQWMDDQKWTLDVVQNAKGEWVVKEY</sequence>
<dbReference type="OMA" id="AFLQDQW"/>
<dbReference type="EMBL" id="JH711584">
    <property type="protein sequence ID" value="EIW77408.1"/>
    <property type="molecule type" value="Genomic_DNA"/>
</dbReference>
<gene>
    <name evidence="1" type="ORF">CONPUDRAFT_92530</name>
</gene>
<evidence type="ECO:0000313" key="2">
    <source>
        <dbReference type="Proteomes" id="UP000053558"/>
    </source>
</evidence>
<dbReference type="KEGG" id="cput:CONPUDRAFT_92530"/>
<dbReference type="AlphaFoldDB" id="A0A5M3MDV6"/>
<reference evidence="2" key="1">
    <citation type="journal article" date="2012" name="Science">
        <title>The Paleozoic origin of enzymatic lignin decomposition reconstructed from 31 fungal genomes.</title>
        <authorList>
            <person name="Floudas D."/>
            <person name="Binder M."/>
            <person name="Riley R."/>
            <person name="Barry K."/>
            <person name="Blanchette R.A."/>
            <person name="Henrissat B."/>
            <person name="Martinez A.T."/>
            <person name="Otillar R."/>
            <person name="Spatafora J.W."/>
            <person name="Yadav J.S."/>
            <person name="Aerts A."/>
            <person name="Benoit I."/>
            <person name="Boyd A."/>
            <person name="Carlson A."/>
            <person name="Copeland A."/>
            <person name="Coutinho P.M."/>
            <person name="de Vries R.P."/>
            <person name="Ferreira P."/>
            <person name="Findley K."/>
            <person name="Foster B."/>
            <person name="Gaskell J."/>
            <person name="Glotzer D."/>
            <person name="Gorecki P."/>
            <person name="Heitman J."/>
            <person name="Hesse C."/>
            <person name="Hori C."/>
            <person name="Igarashi K."/>
            <person name="Jurgens J.A."/>
            <person name="Kallen N."/>
            <person name="Kersten P."/>
            <person name="Kohler A."/>
            <person name="Kuees U."/>
            <person name="Kumar T.K.A."/>
            <person name="Kuo A."/>
            <person name="LaButti K."/>
            <person name="Larrondo L.F."/>
            <person name="Lindquist E."/>
            <person name="Ling A."/>
            <person name="Lombard V."/>
            <person name="Lucas S."/>
            <person name="Lundell T."/>
            <person name="Martin R."/>
            <person name="McLaughlin D.J."/>
            <person name="Morgenstern I."/>
            <person name="Morin E."/>
            <person name="Murat C."/>
            <person name="Nagy L.G."/>
            <person name="Nolan M."/>
            <person name="Ohm R.A."/>
            <person name="Patyshakuliyeva A."/>
            <person name="Rokas A."/>
            <person name="Ruiz-Duenas F.J."/>
            <person name="Sabat G."/>
            <person name="Salamov A."/>
            <person name="Samejima M."/>
            <person name="Schmutz J."/>
            <person name="Slot J.C."/>
            <person name="St John F."/>
            <person name="Stenlid J."/>
            <person name="Sun H."/>
            <person name="Sun S."/>
            <person name="Syed K."/>
            <person name="Tsang A."/>
            <person name="Wiebenga A."/>
            <person name="Young D."/>
            <person name="Pisabarro A."/>
            <person name="Eastwood D.C."/>
            <person name="Martin F."/>
            <person name="Cullen D."/>
            <person name="Grigoriev I.V."/>
            <person name="Hibbett D.S."/>
        </authorList>
    </citation>
    <scope>NUCLEOTIDE SEQUENCE [LARGE SCALE GENOMIC DNA]</scope>
    <source>
        <strain evidence="2">RWD-64-598 SS2</strain>
    </source>
</reference>